<accession>A0A9R1VFP3</accession>
<reference evidence="1 2" key="1">
    <citation type="journal article" date="2017" name="Nat. Commun.">
        <title>Genome assembly with in vitro proximity ligation data and whole-genome triplication in lettuce.</title>
        <authorList>
            <person name="Reyes-Chin-Wo S."/>
            <person name="Wang Z."/>
            <person name="Yang X."/>
            <person name="Kozik A."/>
            <person name="Arikit S."/>
            <person name="Song C."/>
            <person name="Xia L."/>
            <person name="Froenicke L."/>
            <person name="Lavelle D.O."/>
            <person name="Truco M.J."/>
            <person name="Xia R."/>
            <person name="Zhu S."/>
            <person name="Xu C."/>
            <person name="Xu H."/>
            <person name="Xu X."/>
            <person name="Cox K."/>
            <person name="Korf I."/>
            <person name="Meyers B.C."/>
            <person name="Michelmore R.W."/>
        </authorList>
    </citation>
    <scope>NUCLEOTIDE SEQUENCE [LARGE SCALE GENOMIC DNA]</scope>
    <source>
        <strain evidence="2">cv. Salinas</strain>
        <tissue evidence="1">Seedlings</tissue>
    </source>
</reference>
<dbReference type="PANTHER" id="PTHR37610">
    <property type="entry name" value="CCHC-TYPE DOMAIN-CONTAINING PROTEIN"/>
    <property type="match status" value="1"/>
</dbReference>
<dbReference type="PANTHER" id="PTHR37610:SF98">
    <property type="entry name" value="TRANSCRIPTION FACTOR INTERACTOR AND REGULATOR CCHC(ZN) FAMILY"/>
    <property type="match status" value="1"/>
</dbReference>
<evidence type="ECO:0000313" key="1">
    <source>
        <dbReference type="EMBL" id="KAJ0203846.1"/>
    </source>
</evidence>
<proteinExistence type="predicted"/>
<protein>
    <recommendedName>
        <fullName evidence="3">Retrotransposon Copia-like N-terminal domain-containing protein</fullName>
    </recommendedName>
</protein>
<evidence type="ECO:0008006" key="3">
    <source>
        <dbReference type="Google" id="ProtNLM"/>
    </source>
</evidence>
<evidence type="ECO:0000313" key="2">
    <source>
        <dbReference type="Proteomes" id="UP000235145"/>
    </source>
</evidence>
<dbReference type="EMBL" id="NBSK02000005">
    <property type="protein sequence ID" value="KAJ0203846.1"/>
    <property type="molecule type" value="Genomic_DNA"/>
</dbReference>
<dbReference type="Proteomes" id="UP000235145">
    <property type="component" value="Unassembled WGS sequence"/>
</dbReference>
<organism evidence="1 2">
    <name type="scientific">Lactuca sativa</name>
    <name type="common">Garden lettuce</name>
    <dbReference type="NCBI Taxonomy" id="4236"/>
    <lineage>
        <taxon>Eukaryota</taxon>
        <taxon>Viridiplantae</taxon>
        <taxon>Streptophyta</taxon>
        <taxon>Embryophyta</taxon>
        <taxon>Tracheophyta</taxon>
        <taxon>Spermatophyta</taxon>
        <taxon>Magnoliopsida</taxon>
        <taxon>eudicotyledons</taxon>
        <taxon>Gunneridae</taxon>
        <taxon>Pentapetalae</taxon>
        <taxon>asterids</taxon>
        <taxon>campanulids</taxon>
        <taxon>Asterales</taxon>
        <taxon>Asteraceae</taxon>
        <taxon>Cichorioideae</taxon>
        <taxon>Cichorieae</taxon>
        <taxon>Lactucinae</taxon>
        <taxon>Lactuca</taxon>
    </lineage>
</organism>
<name>A0A9R1VFP3_LACSA</name>
<comment type="caution">
    <text evidence="1">The sequence shown here is derived from an EMBL/GenBank/DDBJ whole genome shotgun (WGS) entry which is preliminary data.</text>
</comment>
<gene>
    <name evidence="1" type="ORF">LSAT_V11C500295810</name>
</gene>
<dbReference type="AlphaFoldDB" id="A0A9R1VFP3"/>
<sequence>MTGGGEKPRLSGGEKAAMDISSPYFLTTVDHPGQNFVRESLLRYGNYSDWCNSMVRGWLISAMEKEIKGSDKYATTSHDIWMDLAERFGKENTPHAYKLRRKFTTIR</sequence>
<keyword evidence="2" id="KW-1185">Reference proteome</keyword>